<dbReference type="GO" id="GO:0006397">
    <property type="term" value="P:mRNA processing"/>
    <property type="evidence" value="ECO:0007669"/>
    <property type="project" value="UniProtKB-KW"/>
</dbReference>
<feature type="compositionally biased region" description="Low complexity" evidence="3">
    <location>
        <begin position="24"/>
        <end position="50"/>
    </location>
</feature>
<evidence type="ECO:0000256" key="1">
    <source>
        <dbReference type="ARBA" id="ARBA00022664"/>
    </source>
</evidence>
<evidence type="ECO:0000313" key="5">
    <source>
        <dbReference type="EMBL" id="PSR87281.1"/>
    </source>
</evidence>
<dbReference type="OrthoDB" id="3251181at2759"/>
<protein>
    <recommendedName>
        <fullName evidence="4">CCHC-type domain-containing protein</fullName>
    </recommendedName>
</protein>
<keyword evidence="2" id="KW-0479">Metal-binding</keyword>
<dbReference type="InterPro" id="IPR036875">
    <property type="entry name" value="Znf_CCHC_sf"/>
</dbReference>
<sequence>MTCYNCNGKGHLSAKCPSPCQPRPTAHAAAATANTNNTTSSKPATSTPTTDANATISFDNSVWSAMADTKVHAEDGRTYTEIWDSGATAHISPYRWMFDSFEEHTETIHIADKSTVQVIGRGTMVICAPYKNGMAKDTSSKCSLLA</sequence>
<evidence type="ECO:0000259" key="4">
    <source>
        <dbReference type="PROSITE" id="PS50158"/>
    </source>
</evidence>
<dbReference type="GO" id="GO:0003676">
    <property type="term" value="F:nucleic acid binding"/>
    <property type="evidence" value="ECO:0007669"/>
    <property type="project" value="InterPro"/>
</dbReference>
<dbReference type="SMART" id="SM00343">
    <property type="entry name" value="ZnF_C2HC"/>
    <property type="match status" value="1"/>
</dbReference>
<dbReference type="InterPro" id="IPR001878">
    <property type="entry name" value="Znf_CCHC"/>
</dbReference>
<organism evidence="5 6">
    <name type="scientific">Hermanssonia centrifuga</name>
    <dbReference type="NCBI Taxonomy" id="98765"/>
    <lineage>
        <taxon>Eukaryota</taxon>
        <taxon>Fungi</taxon>
        <taxon>Dikarya</taxon>
        <taxon>Basidiomycota</taxon>
        <taxon>Agaricomycotina</taxon>
        <taxon>Agaricomycetes</taxon>
        <taxon>Polyporales</taxon>
        <taxon>Meruliaceae</taxon>
        <taxon>Hermanssonia</taxon>
    </lineage>
</organism>
<dbReference type="InterPro" id="IPR054722">
    <property type="entry name" value="PolX-like_BBD"/>
</dbReference>
<dbReference type="EMBL" id="MLYV02000515">
    <property type="protein sequence ID" value="PSR87281.1"/>
    <property type="molecule type" value="Genomic_DNA"/>
</dbReference>
<evidence type="ECO:0000313" key="6">
    <source>
        <dbReference type="Proteomes" id="UP000186601"/>
    </source>
</evidence>
<keyword evidence="2" id="KW-0862">Zinc</keyword>
<feature type="domain" description="CCHC-type" evidence="4">
    <location>
        <begin position="3"/>
        <end position="18"/>
    </location>
</feature>
<name>A0A2R6P8Q4_9APHY</name>
<dbReference type="GO" id="GO:0008270">
    <property type="term" value="F:zinc ion binding"/>
    <property type="evidence" value="ECO:0007669"/>
    <property type="project" value="UniProtKB-KW"/>
</dbReference>
<dbReference type="PROSITE" id="PS50158">
    <property type="entry name" value="ZF_CCHC"/>
    <property type="match status" value="1"/>
</dbReference>
<evidence type="ECO:0000256" key="2">
    <source>
        <dbReference type="PROSITE-ProRule" id="PRU00047"/>
    </source>
</evidence>
<dbReference type="Pfam" id="PF00098">
    <property type="entry name" value="zf-CCHC"/>
    <property type="match status" value="1"/>
</dbReference>
<comment type="caution">
    <text evidence="5">The sequence shown here is derived from an EMBL/GenBank/DDBJ whole genome shotgun (WGS) entry which is preliminary data.</text>
</comment>
<accession>A0A2R6P8Q4</accession>
<dbReference type="SUPFAM" id="SSF57756">
    <property type="entry name" value="Retrovirus zinc finger-like domains"/>
    <property type="match status" value="1"/>
</dbReference>
<dbReference type="Proteomes" id="UP000186601">
    <property type="component" value="Unassembled WGS sequence"/>
</dbReference>
<feature type="region of interest" description="Disordered" evidence="3">
    <location>
        <begin position="7"/>
        <end position="52"/>
    </location>
</feature>
<reference evidence="5 6" key="1">
    <citation type="submission" date="2018-02" db="EMBL/GenBank/DDBJ databases">
        <title>Genome sequence of the basidiomycete white-rot fungus Phlebia centrifuga.</title>
        <authorList>
            <person name="Granchi Z."/>
            <person name="Peng M."/>
            <person name="de Vries R.P."/>
            <person name="Hilden K."/>
            <person name="Makela M.R."/>
            <person name="Grigoriev I."/>
            <person name="Riley R."/>
        </authorList>
    </citation>
    <scope>NUCLEOTIDE SEQUENCE [LARGE SCALE GENOMIC DNA]</scope>
    <source>
        <strain evidence="5 6">FBCC195</strain>
    </source>
</reference>
<gene>
    <name evidence="5" type="ORF">PHLCEN_2v5215</name>
</gene>
<dbReference type="Gene3D" id="4.10.60.10">
    <property type="entry name" value="Zinc finger, CCHC-type"/>
    <property type="match status" value="1"/>
</dbReference>
<dbReference type="AlphaFoldDB" id="A0A2R6P8Q4"/>
<keyword evidence="6" id="KW-1185">Reference proteome</keyword>
<dbReference type="Pfam" id="PF22936">
    <property type="entry name" value="Pol_BBD"/>
    <property type="match status" value="1"/>
</dbReference>
<keyword evidence="1" id="KW-0507">mRNA processing</keyword>
<keyword evidence="2" id="KW-0863">Zinc-finger</keyword>
<evidence type="ECO:0000256" key="3">
    <source>
        <dbReference type="SAM" id="MobiDB-lite"/>
    </source>
</evidence>
<proteinExistence type="predicted"/>